<dbReference type="Gene3D" id="1.10.287.470">
    <property type="entry name" value="Helix hairpin bin"/>
    <property type="match status" value="1"/>
</dbReference>
<gene>
    <name evidence="9" type="ORF">UU43_C0013G0005</name>
</gene>
<feature type="domain" description="Multidrug resistance protein MdtA-like barrel-sandwich hybrid" evidence="6">
    <location>
        <begin position="64"/>
        <end position="407"/>
    </location>
</feature>
<dbReference type="Pfam" id="PF25990">
    <property type="entry name" value="Beta-barrel_YknX"/>
    <property type="match status" value="1"/>
</dbReference>
<dbReference type="AlphaFoldDB" id="A0A0G0UR19"/>
<sequence>MFKIVLQHKILAVIAIIVIVTGGYYGYKKIKGETAPTQYVLAKIEKGTLITSVSGSGQVSVSGQVDIKSKTSGDLIYLGIKNGQEVKNGALLAQLDGRDAYKSVRDAEANLESAKLSLTKLKQPADQLSILQAENSLLQAKETKETAQNDLPKAYDDGFNNVADAFLDMPTIMSGLENMLYDEDFEKYKLNIDWYSSQVVSYNYDSQNKIIAYKKNVTDSYASARTKFDQAFENYKAATRSSEPSVIESLIIDTYDTTKMIAEAVKNTNNYLDYMQDVINQYKSAKVILPALVTTHQTSLDSYTGTTNSLLLNLLNIKQTIEDAKKSITVSDRAIAEKTESLANLKAGTDILDLQSQELAIKQKENALLDAKEKLADYYIRAPFTGIITGTNVKKGDSLSSGAVIATLITKQQMAEIPLNEVDAAKIKIGQKATLSFDAIEGLNITGQIGEIDMLGTVSQGVVTYNVKILFDTQDERVKPGMSVSASIVIDIKQNVVMVPNSAIKSSNETYYVEMPNETDPTQPRQQSVEIGLVNDTSTEIISGLKEGDQIITQTITAAAGQTQQKNTGFKIPGIMGGGR</sequence>
<comment type="similarity">
    <text evidence="2">Belongs to the membrane fusion protein (MFP) (TC 8.A.1) family.</text>
</comment>
<evidence type="ECO:0000256" key="2">
    <source>
        <dbReference type="ARBA" id="ARBA00009477"/>
    </source>
</evidence>
<dbReference type="Pfam" id="PF25917">
    <property type="entry name" value="BSH_RND"/>
    <property type="match status" value="1"/>
</dbReference>
<dbReference type="GO" id="GO:0016020">
    <property type="term" value="C:membrane"/>
    <property type="evidence" value="ECO:0007669"/>
    <property type="project" value="InterPro"/>
</dbReference>
<dbReference type="GO" id="GO:0030313">
    <property type="term" value="C:cell envelope"/>
    <property type="evidence" value="ECO:0007669"/>
    <property type="project" value="UniProtKB-SubCell"/>
</dbReference>
<reference evidence="9 10" key="1">
    <citation type="journal article" date="2015" name="Nature">
        <title>rRNA introns, odd ribosomes, and small enigmatic genomes across a large radiation of phyla.</title>
        <authorList>
            <person name="Brown C.T."/>
            <person name="Hug L.A."/>
            <person name="Thomas B.C."/>
            <person name="Sharon I."/>
            <person name="Castelle C.J."/>
            <person name="Singh A."/>
            <person name="Wilkins M.J."/>
            <person name="Williams K.H."/>
            <person name="Banfield J.F."/>
        </authorList>
    </citation>
    <scope>NUCLEOTIDE SEQUENCE [LARGE SCALE GENOMIC DNA]</scope>
</reference>
<dbReference type="Gene3D" id="2.40.50.100">
    <property type="match status" value="2"/>
</dbReference>
<evidence type="ECO:0000313" key="10">
    <source>
        <dbReference type="Proteomes" id="UP000034190"/>
    </source>
</evidence>
<accession>A0A0G0UR19</accession>
<proteinExistence type="inferred from homology"/>
<dbReference type="InterPro" id="IPR006143">
    <property type="entry name" value="RND_pump_MFP"/>
</dbReference>
<dbReference type="InterPro" id="IPR058625">
    <property type="entry name" value="MdtA-like_BSH"/>
</dbReference>
<evidence type="ECO:0000256" key="5">
    <source>
        <dbReference type="SAM" id="Phobius"/>
    </source>
</evidence>
<evidence type="ECO:0000256" key="4">
    <source>
        <dbReference type="SAM" id="Coils"/>
    </source>
</evidence>
<comment type="subcellular location">
    <subcellularLocation>
        <location evidence="1">Cell envelope</location>
    </subcellularLocation>
</comment>
<feature type="domain" description="YknX-like beta-barrel" evidence="8">
    <location>
        <begin position="419"/>
        <end position="488"/>
    </location>
</feature>
<dbReference type="Gene3D" id="2.40.30.170">
    <property type="match status" value="1"/>
</dbReference>
<keyword evidence="5" id="KW-0812">Transmembrane</keyword>
<feature type="transmembrane region" description="Helical" evidence="5">
    <location>
        <begin position="10"/>
        <end position="27"/>
    </location>
</feature>
<dbReference type="InterPro" id="IPR058627">
    <property type="entry name" value="MdtA-like_C"/>
</dbReference>
<keyword evidence="5" id="KW-0472">Membrane</keyword>
<dbReference type="Gene3D" id="6.20.50.140">
    <property type="match status" value="1"/>
</dbReference>
<name>A0A0G0UR19_9BACT</name>
<feature type="domain" description="Multidrug resistance protein MdtA-like C-terminal permuted SH3" evidence="7">
    <location>
        <begin position="495"/>
        <end position="556"/>
    </location>
</feature>
<dbReference type="InterPro" id="IPR058636">
    <property type="entry name" value="Beta-barrel_YknX"/>
</dbReference>
<dbReference type="Pfam" id="PF25967">
    <property type="entry name" value="RND-MFP_C"/>
    <property type="match status" value="1"/>
</dbReference>
<dbReference type="InterPro" id="IPR050465">
    <property type="entry name" value="UPF0194_transport"/>
</dbReference>
<dbReference type="Proteomes" id="UP000034190">
    <property type="component" value="Unassembled WGS sequence"/>
</dbReference>
<dbReference type="GO" id="GO:0022857">
    <property type="term" value="F:transmembrane transporter activity"/>
    <property type="evidence" value="ECO:0007669"/>
    <property type="project" value="InterPro"/>
</dbReference>
<keyword evidence="3 4" id="KW-0175">Coiled coil</keyword>
<dbReference type="SUPFAM" id="SSF111369">
    <property type="entry name" value="HlyD-like secretion proteins"/>
    <property type="match status" value="2"/>
</dbReference>
<dbReference type="PANTHER" id="PTHR32347:SF23">
    <property type="entry name" value="BLL5650 PROTEIN"/>
    <property type="match status" value="1"/>
</dbReference>
<feature type="coiled-coil region" evidence="4">
    <location>
        <begin position="354"/>
        <end position="381"/>
    </location>
</feature>
<evidence type="ECO:0000259" key="6">
    <source>
        <dbReference type="Pfam" id="PF25917"/>
    </source>
</evidence>
<evidence type="ECO:0000313" key="9">
    <source>
        <dbReference type="EMBL" id="KKR91199.1"/>
    </source>
</evidence>
<evidence type="ECO:0000259" key="7">
    <source>
        <dbReference type="Pfam" id="PF25967"/>
    </source>
</evidence>
<keyword evidence="5" id="KW-1133">Transmembrane helix</keyword>
<protein>
    <submittedName>
        <fullName evidence="9">Efflux transporter, RND family, MFP subunit</fullName>
    </submittedName>
</protein>
<evidence type="ECO:0000259" key="8">
    <source>
        <dbReference type="Pfam" id="PF25990"/>
    </source>
</evidence>
<dbReference type="PANTHER" id="PTHR32347">
    <property type="entry name" value="EFFLUX SYSTEM COMPONENT YKNX-RELATED"/>
    <property type="match status" value="1"/>
</dbReference>
<evidence type="ECO:0000256" key="3">
    <source>
        <dbReference type="ARBA" id="ARBA00023054"/>
    </source>
</evidence>
<evidence type="ECO:0000256" key="1">
    <source>
        <dbReference type="ARBA" id="ARBA00004196"/>
    </source>
</evidence>
<dbReference type="EMBL" id="LCAP01000013">
    <property type="protein sequence ID" value="KKR91199.1"/>
    <property type="molecule type" value="Genomic_DNA"/>
</dbReference>
<dbReference type="NCBIfam" id="TIGR01730">
    <property type="entry name" value="RND_mfp"/>
    <property type="match status" value="1"/>
</dbReference>
<organism evidence="9 10">
    <name type="scientific">Candidatus Falkowbacteria bacterium GW2011_GWA2_41_14</name>
    <dbReference type="NCBI Taxonomy" id="1618635"/>
    <lineage>
        <taxon>Bacteria</taxon>
        <taxon>Candidatus Falkowiibacteriota</taxon>
    </lineage>
</organism>
<comment type="caution">
    <text evidence="9">The sequence shown here is derived from an EMBL/GenBank/DDBJ whole genome shotgun (WGS) entry which is preliminary data.</text>
</comment>